<evidence type="ECO:0000313" key="2">
    <source>
        <dbReference type="Proteomes" id="UP001178507"/>
    </source>
</evidence>
<dbReference type="EMBL" id="CAUJNA010003877">
    <property type="protein sequence ID" value="CAJ1411473.1"/>
    <property type="molecule type" value="Genomic_DNA"/>
</dbReference>
<dbReference type="SUPFAM" id="SSF56672">
    <property type="entry name" value="DNA/RNA polymerases"/>
    <property type="match status" value="1"/>
</dbReference>
<proteinExistence type="predicted"/>
<accession>A0AA36NNC7</accession>
<dbReference type="InterPro" id="IPR043502">
    <property type="entry name" value="DNA/RNA_pol_sf"/>
</dbReference>
<evidence type="ECO:0000313" key="1">
    <source>
        <dbReference type="EMBL" id="CAJ1411473.1"/>
    </source>
</evidence>
<name>A0AA36NNC7_9DINO</name>
<sequence length="787" mass="85992">MALVDSRAAFEQRCQEIDSSGDLFRGLDSQNIRTFSQLAFISGTPQQPMNQDDFSQLSAQVFGEGADLGVAANLRRLQFEAATLVVADLKSKVSSSSQPEATQLPAAEKAARKRDQRARLRGILAKGELEPSDALLDLAAGIVESNVVLWISPERCGKREDELLQLNKNNRQVLSVDADTIKLSSAKPEVKADVGTELRLQWALQRFDSEPKADTPEGVEAPFEKSEEDTLLQKLSQAVTKVALQAMAIDHTISKAAKQHIVIMDLSKEHGIAELRDFGDYRAVLCAAQNTQPLDKHLESMPKGALLLAEHGSFADDAVMEKIVLGVPRKPADFIQAAVQAGHPRSFAVTLNAVSEEAVVANRDWPVTDLIRARIDFLTYWMKRAQELEHAEKTLHLSMPEYLQQVLRGKRILLMGEMLERLGFEDKYLQQDVSEGFKLTGWLRETGCFPKKIRKPAMPAAAVMAMASSVNQRIVKQMAETSFSETDAKAWDETLAELDRGWIFRDDAPDLGKVLLAKRFGLAQKEKTRVIDDFSVGGLNSLAGLREKLAVQSIDEIAAHLAFVIDSKSSRSMGGVLGKTYDLTSAYKQYGVHPSDRDLARIAVKTPSGELAFFGTNALPFGAVGSVGGFLRISAALTFAGLKGPKLWWTSFYDDFTVFSDARALTSAAVSAEALFDLWGVKFAKDGKKAVDFSATVKSLGLLIGLDTILEGRIRIMHTPERKAELEEALKGILEAGELTCKHSEQLRGASDKAGSIGGVLVVYYIDNEAARTAFICGTGWGEAAAC</sequence>
<reference evidence="1" key="1">
    <citation type="submission" date="2023-08" db="EMBL/GenBank/DDBJ databases">
        <authorList>
            <person name="Chen Y."/>
            <person name="Shah S."/>
            <person name="Dougan E. K."/>
            <person name="Thang M."/>
            <person name="Chan C."/>
        </authorList>
    </citation>
    <scope>NUCLEOTIDE SEQUENCE</scope>
</reference>
<keyword evidence="2" id="KW-1185">Reference proteome</keyword>
<dbReference type="AlphaFoldDB" id="A0AA36NNC7"/>
<protein>
    <submittedName>
        <fullName evidence="1">Uncharacterized protein</fullName>
    </submittedName>
</protein>
<dbReference type="Proteomes" id="UP001178507">
    <property type="component" value="Unassembled WGS sequence"/>
</dbReference>
<comment type="caution">
    <text evidence="1">The sequence shown here is derived from an EMBL/GenBank/DDBJ whole genome shotgun (WGS) entry which is preliminary data.</text>
</comment>
<dbReference type="InterPro" id="IPR043128">
    <property type="entry name" value="Rev_trsase/Diguanyl_cyclase"/>
</dbReference>
<dbReference type="Gene3D" id="3.10.10.10">
    <property type="entry name" value="HIV Type 1 Reverse Transcriptase, subunit A, domain 1"/>
    <property type="match status" value="1"/>
</dbReference>
<dbReference type="Gene3D" id="3.30.70.270">
    <property type="match status" value="1"/>
</dbReference>
<organism evidence="1 2">
    <name type="scientific">Effrenium voratum</name>
    <dbReference type="NCBI Taxonomy" id="2562239"/>
    <lineage>
        <taxon>Eukaryota</taxon>
        <taxon>Sar</taxon>
        <taxon>Alveolata</taxon>
        <taxon>Dinophyceae</taxon>
        <taxon>Suessiales</taxon>
        <taxon>Symbiodiniaceae</taxon>
        <taxon>Effrenium</taxon>
    </lineage>
</organism>
<gene>
    <name evidence="1" type="ORF">EVOR1521_LOCUS32029</name>
</gene>